<dbReference type="Proteomes" id="UP000450917">
    <property type="component" value="Unassembled WGS sequence"/>
</dbReference>
<evidence type="ECO:0000313" key="4">
    <source>
        <dbReference type="Proteomes" id="UP000450917"/>
    </source>
</evidence>
<sequence>MNYVVEFIKSIFPDTSTAFFVIALTLFSLWMYKEMRSSFVEGVKNNAQRADKAIDCYAELELEILKLLNEKSDHFAVAEKVSKASSLMPYALLKKCNGWKDESDTEKQNEILKEIHKELRNEILSLKLKQSDPITYKTDDTFVDFIAVYVKTKLAPIGLPFLHTFINLCIIFFIFLYGNIVINESLMSQKVLYISLIFVGILYFLLLNIIISLVLFKGRFKHSILNWVLFSVFIILPILLFFVGPWYRGIISIVFLFAYAFYMSKYSIRSEQKIFLNYTSQS</sequence>
<dbReference type="Gene3D" id="1.20.1250.20">
    <property type="entry name" value="MFS general substrate transporter like domains"/>
    <property type="match status" value="1"/>
</dbReference>
<accession>A0A7X2ZCU0</accession>
<keyword evidence="1" id="KW-0175">Coiled coil</keyword>
<name>A0A7X2ZCU0_9BACL</name>
<feature type="transmembrane region" description="Helical" evidence="2">
    <location>
        <begin position="249"/>
        <end position="268"/>
    </location>
</feature>
<evidence type="ECO:0000256" key="1">
    <source>
        <dbReference type="SAM" id="Coils"/>
    </source>
</evidence>
<feature type="transmembrane region" description="Helical" evidence="2">
    <location>
        <begin position="161"/>
        <end position="180"/>
    </location>
</feature>
<feature type="coiled-coil region" evidence="1">
    <location>
        <begin position="102"/>
        <end position="129"/>
    </location>
</feature>
<evidence type="ECO:0000256" key="2">
    <source>
        <dbReference type="SAM" id="Phobius"/>
    </source>
</evidence>
<keyword evidence="2" id="KW-0812">Transmembrane</keyword>
<protein>
    <submittedName>
        <fullName evidence="3">Uncharacterized protein</fullName>
    </submittedName>
</protein>
<keyword evidence="2" id="KW-0472">Membrane</keyword>
<organism evidence="3 4">
    <name type="scientific">Paenibacillus validus</name>
    <dbReference type="NCBI Taxonomy" id="44253"/>
    <lineage>
        <taxon>Bacteria</taxon>
        <taxon>Bacillati</taxon>
        <taxon>Bacillota</taxon>
        <taxon>Bacilli</taxon>
        <taxon>Bacillales</taxon>
        <taxon>Paenibacillaceae</taxon>
        <taxon>Paenibacillus</taxon>
    </lineage>
</organism>
<gene>
    <name evidence="3" type="ORF">GNP93_14830</name>
</gene>
<feature type="transmembrane region" description="Helical" evidence="2">
    <location>
        <begin position="15"/>
        <end position="32"/>
    </location>
</feature>
<keyword evidence="4" id="KW-1185">Reference proteome</keyword>
<dbReference type="EMBL" id="WNZX01000011">
    <property type="protein sequence ID" value="MUG71945.1"/>
    <property type="molecule type" value="Genomic_DNA"/>
</dbReference>
<reference evidence="3 4" key="1">
    <citation type="submission" date="2019-11" db="EMBL/GenBank/DDBJ databases">
        <title>Draft genome sequences of five Paenibacillus species of dairy origin.</title>
        <authorList>
            <person name="Olajide A.M."/>
            <person name="Chen S."/>
            <person name="Lapointe G."/>
        </authorList>
    </citation>
    <scope>NUCLEOTIDE SEQUENCE [LARGE SCALE GENOMIC DNA]</scope>
    <source>
        <strain evidence="3 4">2CS3</strain>
    </source>
</reference>
<feature type="transmembrane region" description="Helical" evidence="2">
    <location>
        <begin position="192"/>
        <end position="216"/>
    </location>
</feature>
<proteinExistence type="predicted"/>
<dbReference type="AlphaFoldDB" id="A0A7X2ZCU0"/>
<evidence type="ECO:0000313" key="3">
    <source>
        <dbReference type="EMBL" id="MUG71945.1"/>
    </source>
</evidence>
<dbReference type="RefSeq" id="WP_155614954.1">
    <property type="nucleotide sequence ID" value="NZ_WNZX01000011.1"/>
</dbReference>
<comment type="caution">
    <text evidence="3">The sequence shown here is derived from an EMBL/GenBank/DDBJ whole genome shotgun (WGS) entry which is preliminary data.</text>
</comment>
<dbReference type="InterPro" id="IPR036259">
    <property type="entry name" value="MFS_trans_sf"/>
</dbReference>
<keyword evidence="2" id="KW-1133">Transmembrane helix</keyword>
<feature type="transmembrane region" description="Helical" evidence="2">
    <location>
        <begin position="223"/>
        <end position="243"/>
    </location>
</feature>